<dbReference type="PROSITE" id="PS50190">
    <property type="entry name" value="SEC7"/>
    <property type="match status" value="1"/>
</dbReference>
<feature type="compositionally biased region" description="Polar residues" evidence="5">
    <location>
        <begin position="698"/>
        <end position="711"/>
    </location>
</feature>
<dbReference type="CDD" id="cd13295">
    <property type="entry name" value="PH_EFA6"/>
    <property type="match status" value="1"/>
</dbReference>
<protein>
    <submittedName>
        <fullName evidence="8">PH and SEC7 domain-containing protein 3</fullName>
    </submittedName>
</protein>
<feature type="compositionally biased region" description="Basic and acidic residues" evidence="5">
    <location>
        <begin position="53"/>
        <end position="69"/>
    </location>
</feature>
<evidence type="ECO:0000256" key="1">
    <source>
        <dbReference type="ARBA" id="ARBA00004236"/>
    </source>
</evidence>
<dbReference type="SUPFAM" id="SSF50729">
    <property type="entry name" value="PH domain-like"/>
    <property type="match status" value="1"/>
</dbReference>
<dbReference type="Gene3D" id="2.30.29.30">
    <property type="entry name" value="Pleckstrin-homology domain (PH domain)/Phosphotyrosine-binding domain (PTB)"/>
    <property type="match status" value="1"/>
</dbReference>
<dbReference type="FunFam" id="2.30.29.30:FF:000267">
    <property type="entry name" value="PH and SEC7 domain-containing protein 4"/>
    <property type="match status" value="1"/>
</dbReference>
<dbReference type="GO" id="GO:0005085">
    <property type="term" value="F:guanyl-nucleotide exchange factor activity"/>
    <property type="evidence" value="ECO:0007669"/>
    <property type="project" value="UniProtKB-KW"/>
</dbReference>
<dbReference type="PRINTS" id="PR00683">
    <property type="entry name" value="SPECTRINPH"/>
</dbReference>
<dbReference type="Proteomes" id="UP001233172">
    <property type="component" value="Unassembled WGS sequence"/>
</dbReference>
<dbReference type="AlphaFoldDB" id="A0AAD8F2N7"/>
<evidence type="ECO:0000313" key="9">
    <source>
        <dbReference type="Proteomes" id="UP001233172"/>
    </source>
</evidence>
<name>A0AAD8F2N7_BIOPF</name>
<keyword evidence="2" id="KW-1003">Cell membrane</keyword>
<dbReference type="SUPFAM" id="SSF48425">
    <property type="entry name" value="Sec7 domain"/>
    <property type="match status" value="1"/>
</dbReference>
<evidence type="ECO:0000256" key="2">
    <source>
        <dbReference type="ARBA" id="ARBA00022475"/>
    </source>
</evidence>
<reference evidence="8" key="2">
    <citation type="submission" date="2023-04" db="EMBL/GenBank/DDBJ databases">
        <authorList>
            <person name="Bu L."/>
            <person name="Lu L."/>
            <person name="Laidemitt M.R."/>
            <person name="Zhang S.M."/>
            <person name="Mutuku M."/>
            <person name="Mkoji G."/>
            <person name="Steinauer M."/>
            <person name="Loker E.S."/>
        </authorList>
    </citation>
    <scope>NUCLEOTIDE SEQUENCE</scope>
    <source>
        <strain evidence="8">KasaAsao</strain>
        <tissue evidence="8">Whole Snail</tissue>
    </source>
</reference>
<keyword evidence="9" id="KW-1185">Reference proteome</keyword>
<feature type="compositionally biased region" description="Low complexity" evidence="5">
    <location>
        <begin position="119"/>
        <end position="136"/>
    </location>
</feature>
<dbReference type="GO" id="GO:0005543">
    <property type="term" value="F:phospholipid binding"/>
    <property type="evidence" value="ECO:0007669"/>
    <property type="project" value="InterPro"/>
</dbReference>
<gene>
    <name evidence="8" type="ORF">Bpfe_021468</name>
</gene>
<dbReference type="InterPro" id="IPR001849">
    <property type="entry name" value="PH_domain"/>
</dbReference>
<evidence type="ECO:0000256" key="4">
    <source>
        <dbReference type="ARBA" id="ARBA00023136"/>
    </source>
</evidence>
<feature type="region of interest" description="Disordered" evidence="5">
    <location>
        <begin position="1"/>
        <end position="79"/>
    </location>
</feature>
<dbReference type="SMART" id="SM00233">
    <property type="entry name" value="PH"/>
    <property type="match status" value="1"/>
</dbReference>
<dbReference type="PANTHER" id="PTHR10663">
    <property type="entry name" value="GUANYL-NUCLEOTIDE EXCHANGE FACTOR"/>
    <property type="match status" value="1"/>
</dbReference>
<dbReference type="InterPro" id="IPR000904">
    <property type="entry name" value="Sec7_dom"/>
</dbReference>
<dbReference type="PROSITE" id="PS50003">
    <property type="entry name" value="PH_DOMAIN"/>
    <property type="match status" value="1"/>
</dbReference>
<feature type="region of interest" description="Disordered" evidence="5">
    <location>
        <begin position="93"/>
        <end position="168"/>
    </location>
</feature>
<comment type="caution">
    <text evidence="8">The sequence shown here is derived from an EMBL/GenBank/DDBJ whole genome shotgun (WGS) entry which is preliminary data.</text>
</comment>
<keyword evidence="4" id="KW-0472">Membrane</keyword>
<evidence type="ECO:0000256" key="5">
    <source>
        <dbReference type="SAM" id="MobiDB-lite"/>
    </source>
</evidence>
<dbReference type="InterPro" id="IPR001605">
    <property type="entry name" value="PH_dom-spectrin-type"/>
</dbReference>
<dbReference type="EMBL" id="JASAOG010000130">
    <property type="protein sequence ID" value="KAK0049040.1"/>
    <property type="molecule type" value="Genomic_DNA"/>
</dbReference>
<dbReference type="FunFam" id="1.10.1000.11:FF:000002">
    <property type="entry name" value="Cytohesin 1"/>
    <property type="match status" value="1"/>
</dbReference>
<feature type="domain" description="PH" evidence="6">
    <location>
        <begin position="724"/>
        <end position="837"/>
    </location>
</feature>
<dbReference type="PANTHER" id="PTHR10663:SF376">
    <property type="entry name" value="PH AND SEC7 DOMAIN-CONTAINING PROTEIN"/>
    <property type="match status" value="1"/>
</dbReference>
<dbReference type="Pfam" id="PF01369">
    <property type="entry name" value="Sec7"/>
    <property type="match status" value="1"/>
</dbReference>
<evidence type="ECO:0000259" key="7">
    <source>
        <dbReference type="PROSITE" id="PS50190"/>
    </source>
</evidence>
<evidence type="ECO:0000256" key="3">
    <source>
        <dbReference type="ARBA" id="ARBA00022658"/>
    </source>
</evidence>
<feature type="region of interest" description="Disordered" evidence="5">
    <location>
        <begin position="698"/>
        <end position="718"/>
    </location>
</feature>
<dbReference type="InterPro" id="IPR041681">
    <property type="entry name" value="PH_9"/>
</dbReference>
<evidence type="ECO:0000259" key="6">
    <source>
        <dbReference type="PROSITE" id="PS50003"/>
    </source>
</evidence>
<dbReference type="GO" id="GO:0005886">
    <property type="term" value="C:plasma membrane"/>
    <property type="evidence" value="ECO:0007669"/>
    <property type="project" value="UniProtKB-SubCell"/>
</dbReference>
<feature type="region of interest" description="Disordered" evidence="5">
    <location>
        <begin position="383"/>
        <end position="420"/>
    </location>
</feature>
<dbReference type="InterPro" id="IPR035999">
    <property type="entry name" value="Sec7_dom_sf"/>
</dbReference>
<dbReference type="InterPro" id="IPR011993">
    <property type="entry name" value="PH-like_dom_sf"/>
</dbReference>
<proteinExistence type="predicted"/>
<sequence>MASRATKSPSLIPLPVRAPSSPPAGPHVTAIFVKDISDEQNSSNTHSPKQIRYKKENGNLSNDKQDHLQSPHNTSGKGFETFLMTGEMIIRTNSPVTQKHARLEPEVKSKESHIPRLAQGDQKQQQQQKVSKPQQQNSTITSPKLTSKIPGPVKSQHHPSSPNQNHIPFASEMAPTVSQYKDFPFVHAPVAEMEELSDLSQSSCSESEFGLGNGSTNVPSSLPDYLASSSSENITLRLGETAETLDNSNSKPSDALFSEPPSSGDSGFALDGHISESDFRSNNYQVLSKDENFVSDETLTDKEDISENNFSDVGRSGKNDIQRPIVASSSGEKFSVHGGGERLLVRTSKSHENYLQAGTGIALVSIDIEDNLAYSLDTLTYHDSSSLDNVTSEPVQTSRSLDNSPEKKNEKSTSERDFVMEDTKPVKLKLVKQKDDEMFNHHNNQIDYQRYEANNSGNFSSAHHQATPSSPSQKFIALGRFKEEEKSVGDNILENHCGDPLQLSVLSDDSDSDSLYHQPSKAVDRPSAERLAKRLFNLEGFRKSDVSRHLCKKNDFSNLVAEEYLKYFDFNEDTLDQALRKFLTQFSLYGETQERERVLAHFSRRFMECNPGSFNSEDACHTLTCAIMLLNSDLHAPNVGRRMTCQEFIENLAELNDGENFSKEVLKAIYQAIKNEPIEWAVDELPPELEGVQLQDSMQSVPTPSPQSLGSNPFLEVPDPNKTTEYKKGYVMRKCCVEPDRRRTPFGKRGWKMLYAVLRDMILYQYKDEHQIKKGHFVESSHNAIRIHHALAIKATDYTKKQHVFRLQTADGAEYLFQTGDSKELQEWLDTINLVAASLSAPPLPGAVGSKGKFQRQLLPSTYTRLNLREQLHSHDTKVQELEQELHFHRAAAPEKGAKSSVIQDYLDKEIYLEYELKRFKTYSYLLLGKLSAFPELEPSLVETTIGEYEEMGAGPSRAMPMQTAIAKHQGGVTKPVQRSLSDRYSYRAAIYQTDRIEHDMV</sequence>
<feature type="compositionally biased region" description="Basic and acidic residues" evidence="5">
    <location>
        <begin position="101"/>
        <end position="114"/>
    </location>
</feature>
<comment type="subcellular location">
    <subcellularLocation>
        <location evidence="1">Cell membrane</location>
    </subcellularLocation>
</comment>
<feature type="compositionally biased region" description="Polar residues" evidence="5">
    <location>
        <begin position="39"/>
        <end position="48"/>
    </location>
</feature>
<dbReference type="CDD" id="cd00171">
    <property type="entry name" value="Sec7"/>
    <property type="match status" value="1"/>
</dbReference>
<feature type="compositionally biased region" description="Polar residues" evidence="5">
    <location>
        <begin position="383"/>
        <end position="403"/>
    </location>
</feature>
<evidence type="ECO:0000313" key="8">
    <source>
        <dbReference type="EMBL" id="KAK0049040.1"/>
    </source>
</evidence>
<dbReference type="InterPro" id="IPR023394">
    <property type="entry name" value="Sec7_C_sf"/>
</dbReference>
<organism evidence="8 9">
    <name type="scientific">Biomphalaria pfeifferi</name>
    <name type="common">Bloodfluke planorb</name>
    <name type="synonym">Freshwater snail</name>
    <dbReference type="NCBI Taxonomy" id="112525"/>
    <lineage>
        <taxon>Eukaryota</taxon>
        <taxon>Metazoa</taxon>
        <taxon>Spiralia</taxon>
        <taxon>Lophotrochozoa</taxon>
        <taxon>Mollusca</taxon>
        <taxon>Gastropoda</taxon>
        <taxon>Heterobranchia</taxon>
        <taxon>Euthyneura</taxon>
        <taxon>Panpulmonata</taxon>
        <taxon>Hygrophila</taxon>
        <taxon>Lymnaeoidea</taxon>
        <taxon>Planorbidae</taxon>
        <taxon>Biomphalaria</taxon>
    </lineage>
</organism>
<dbReference type="Gene3D" id="1.10.1000.11">
    <property type="entry name" value="Arf Nucleotide-binding Site Opener,domain 2"/>
    <property type="match status" value="1"/>
</dbReference>
<feature type="domain" description="SEC7" evidence="7">
    <location>
        <begin position="503"/>
        <end position="676"/>
    </location>
</feature>
<reference evidence="8" key="1">
    <citation type="journal article" date="2023" name="PLoS Negl. Trop. Dis.">
        <title>A genome sequence for Biomphalaria pfeifferi, the major vector snail for the human-infecting parasite Schistosoma mansoni.</title>
        <authorList>
            <person name="Bu L."/>
            <person name="Lu L."/>
            <person name="Laidemitt M.R."/>
            <person name="Zhang S.M."/>
            <person name="Mutuku M."/>
            <person name="Mkoji G."/>
            <person name="Steinauer M."/>
            <person name="Loker E.S."/>
        </authorList>
    </citation>
    <scope>NUCLEOTIDE SEQUENCE</scope>
    <source>
        <strain evidence="8">KasaAsao</strain>
    </source>
</reference>
<dbReference type="GO" id="GO:0032012">
    <property type="term" value="P:regulation of ARF protein signal transduction"/>
    <property type="evidence" value="ECO:0007669"/>
    <property type="project" value="InterPro"/>
</dbReference>
<dbReference type="Pfam" id="PF15410">
    <property type="entry name" value="PH_9"/>
    <property type="match status" value="1"/>
</dbReference>
<accession>A0AAD8F2N7</accession>
<dbReference type="SMART" id="SM00222">
    <property type="entry name" value="Sec7"/>
    <property type="match status" value="1"/>
</dbReference>
<feature type="region of interest" description="Disordered" evidence="5">
    <location>
        <begin position="243"/>
        <end position="271"/>
    </location>
</feature>
<keyword evidence="3" id="KW-0344">Guanine-nucleotide releasing factor</keyword>
<feature type="compositionally biased region" description="Basic and acidic residues" evidence="5">
    <location>
        <begin position="404"/>
        <end position="420"/>
    </location>
</feature>